<dbReference type="Proteomes" id="UP000769157">
    <property type="component" value="Unassembled WGS sequence"/>
</dbReference>
<sequence>MMSSSVCRFTNTASFMAESLGWIGTLNCVSYSPGFVTSRFNGSVVVSAPLSFNESLMLVTSCICLVPEYSLSLVVDFIRSSLTPCRRLQLSLVLKFGDGDTFAHIQPCLEIADGNIMEPTNQPLQKRVQIVKVQSKMLFHASPWLMVAGAQQSMVVLQHLLRMVVLLLTIGTTRIKTSGFESGLEICLFKKPIGRSSPLETSRLYFNTSFGITFSLRVRSPQALVDIWINGTSLEKLMRSLENRLNGVNSASENGSCATNGFSLLERACLCMRTTNFESIFIHLSWISLLSLVSSTSGTLRLARLRVMSRLDSFSKTDDNLSTR</sequence>
<accession>A0A9P8T494</accession>
<dbReference type="AlphaFoldDB" id="A0A9P8T494"/>
<evidence type="ECO:0000313" key="1">
    <source>
        <dbReference type="EMBL" id="KAH3665703.1"/>
    </source>
</evidence>
<protein>
    <submittedName>
        <fullName evidence="1">Uncharacterized protein</fullName>
    </submittedName>
</protein>
<dbReference type="RefSeq" id="XP_046060907.1">
    <property type="nucleotide sequence ID" value="XM_046204910.1"/>
</dbReference>
<comment type="caution">
    <text evidence="1">The sequence shown here is derived from an EMBL/GenBank/DDBJ whole genome shotgun (WGS) entry which is preliminary data.</text>
</comment>
<reference evidence="1" key="2">
    <citation type="submission" date="2021-01" db="EMBL/GenBank/DDBJ databases">
        <authorList>
            <person name="Schikora-Tamarit M.A."/>
        </authorList>
    </citation>
    <scope>NUCLEOTIDE SEQUENCE</scope>
    <source>
        <strain evidence="1">CBS6075</strain>
    </source>
</reference>
<dbReference type="GeneID" id="70235856"/>
<organism evidence="1 2">
    <name type="scientific">Ogataea philodendri</name>
    <dbReference type="NCBI Taxonomy" id="1378263"/>
    <lineage>
        <taxon>Eukaryota</taxon>
        <taxon>Fungi</taxon>
        <taxon>Dikarya</taxon>
        <taxon>Ascomycota</taxon>
        <taxon>Saccharomycotina</taxon>
        <taxon>Pichiomycetes</taxon>
        <taxon>Pichiales</taxon>
        <taxon>Pichiaceae</taxon>
        <taxon>Ogataea</taxon>
    </lineage>
</organism>
<evidence type="ECO:0000313" key="2">
    <source>
        <dbReference type="Proteomes" id="UP000769157"/>
    </source>
</evidence>
<reference evidence="1" key="1">
    <citation type="journal article" date="2021" name="Open Biol.">
        <title>Shared evolutionary footprints suggest mitochondrial oxidative damage underlies multiple complex I losses in fungi.</title>
        <authorList>
            <person name="Schikora-Tamarit M.A."/>
            <person name="Marcet-Houben M."/>
            <person name="Nosek J."/>
            <person name="Gabaldon T."/>
        </authorList>
    </citation>
    <scope>NUCLEOTIDE SEQUENCE</scope>
    <source>
        <strain evidence="1">CBS6075</strain>
    </source>
</reference>
<dbReference type="EMBL" id="JAEUBE010000295">
    <property type="protein sequence ID" value="KAH3665703.1"/>
    <property type="molecule type" value="Genomic_DNA"/>
</dbReference>
<keyword evidence="2" id="KW-1185">Reference proteome</keyword>
<name>A0A9P8T494_9ASCO</name>
<gene>
    <name evidence="1" type="ORF">OGAPHI_003891</name>
</gene>
<proteinExistence type="predicted"/>